<feature type="transmembrane region" description="Helical" evidence="1">
    <location>
        <begin position="299"/>
        <end position="317"/>
    </location>
</feature>
<dbReference type="EMBL" id="APGJ01000004">
    <property type="protein sequence ID" value="EYD72507.1"/>
    <property type="molecule type" value="Genomic_DNA"/>
</dbReference>
<name>A0A017HDE8_9RHOB</name>
<dbReference type="OrthoDB" id="7728002at2"/>
<dbReference type="eggNOG" id="ENOG5032XI6">
    <property type="taxonomic scope" value="Bacteria"/>
</dbReference>
<feature type="transmembrane region" description="Helical" evidence="1">
    <location>
        <begin position="79"/>
        <end position="98"/>
    </location>
</feature>
<comment type="caution">
    <text evidence="2">The sequence shown here is derived from an EMBL/GenBank/DDBJ whole genome shotgun (WGS) entry which is preliminary data.</text>
</comment>
<dbReference type="AlphaFoldDB" id="A0A017HDE8"/>
<reference evidence="2 3" key="1">
    <citation type="submission" date="2013-03" db="EMBL/GenBank/DDBJ databases">
        <authorList>
            <person name="Fiebig A."/>
            <person name="Goeker M."/>
            <person name="Klenk H.-P.P."/>
        </authorList>
    </citation>
    <scope>NUCLEOTIDE SEQUENCE [LARGE SCALE GENOMIC DNA]</scope>
    <source>
        <strain evidence="2 3">DSM 17492</strain>
    </source>
</reference>
<keyword evidence="1" id="KW-0812">Transmembrane</keyword>
<feature type="transmembrane region" description="Helical" evidence="1">
    <location>
        <begin position="166"/>
        <end position="191"/>
    </location>
</feature>
<evidence type="ECO:0000256" key="1">
    <source>
        <dbReference type="SAM" id="Phobius"/>
    </source>
</evidence>
<feature type="transmembrane region" description="Helical" evidence="1">
    <location>
        <begin position="271"/>
        <end position="292"/>
    </location>
</feature>
<dbReference type="Proteomes" id="UP000025047">
    <property type="component" value="Unassembled WGS sequence"/>
</dbReference>
<protein>
    <recommendedName>
        <fullName evidence="4">Glycosyltransferase RgtA/B/C/D-like domain-containing protein</fullName>
    </recommendedName>
</protein>
<feature type="transmembrane region" description="Helical" evidence="1">
    <location>
        <begin position="203"/>
        <end position="227"/>
    </location>
</feature>
<keyword evidence="1" id="KW-1133">Transmembrane helix</keyword>
<evidence type="ECO:0000313" key="3">
    <source>
        <dbReference type="Proteomes" id="UP000025047"/>
    </source>
</evidence>
<accession>A0A017HDE8</accession>
<feature type="transmembrane region" description="Helical" evidence="1">
    <location>
        <begin position="247"/>
        <end position="265"/>
    </location>
</feature>
<feature type="transmembrane region" description="Helical" evidence="1">
    <location>
        <begin position="7"/>
        <end position="25"/>
    </location>
</feature>
<evidence type="ECO:0000313" key="2">
    <source>
        <dbReference type="EMBL" id="EYD72507.1"/>
    </source>
</evidence>
<keyword evidence="3" id="KW-1185">Reference proteome</keyword>
<organism evidence="2 3">
    <name type="scientific">Limimaricola hongkongensis DSM 17492</name>
    <dbReference type="NCBI Taxonomy" id="1122180"/>
    <lineage>
        <taxon>Bacteria</taxon>
        <taxon>Pseudomonadati</taxon>
        <taxon>Pseudomonadota</taxon>
        <taxon>Alphaproteobacteria</taxon>
        <taxon>Rhodobacterales</taxon>
        <taxon>Paracoccaceae</taxon>
        <taxon>Limimaricola</taxon>
    </lineage>
</organism>
<evidence type="ECO:0008006" key="4">
    <source>
        <dbReference type="Google" id="ProtNLM"/>
    </source>
</evidence>
<proteinExistence type="predicted"/>
<dbReference type="PATRIC" id="fig|1122180.6.peg.1293"/>
<keyword evidence="1" id="KW-0472">Membrane</keyword>
<gene>
    <name evidence="2" type="ORF">Lokhon_01308</name>
</gene>
<dbReference type="STRING" id="1122180.Lokhon_01308"/>
<dbReference type="HOGENOM" id="CLU_582449_0_0_5"/>
<dbReference type="RefSeq" id="WP_017928441.1">
    <property type="nucleotide sequence ID" value="NZ_KB822997.1"/>
</dbReference>
<sequence length="471" mass="49768">MTRLLRFGIYTVPLFGLLLLPVLWVEMHGFVSDATVQMWAKTILQVEGPQAFRGTDPFYPPLPYAVTLVVQALVPRTGIPVPLLVSAAIGALLLYAWFGNLRERGAYDRVSAGLIVALLAMNPFFLRALVNGPGTMFLLLGFWIYARGLLNLRLNGTAPDMMKVAVGLLIMPVSHGYGLMLTLGTLPFIVIAARPSMLAASSFGYIVSMFFPAVAAIGSLVFVASVLDTEIFPAGAVAAGARFEFDALLPTLCALAVVAAALWRTRGVPRFFLPLLAGACSLIGGAVLNLGYGLEADPVVVAAPALGLVIVAIRSWPPSGLRASVIAAVLVASVPLGLWSIRAGGGAESLRLLQAARGVAVADTRAADRAAAAYLAGRDGVLADVERNPGLVTAMGRIDGLLVAGQTAYDVTLQGGRPRGDWIAVRHLPDAVSQPDRLLGAFPQLAEDGSPAFALRFSHAPWRIFQIIEQD</sequence>
<feature type="transmembrane region" description="Helical" evidence="1">
    <location>
        <begin position="323"/>
        <end position="341"/>
    </location>
</feature>